<proteinExistence type="predicted"/>
<keyword evidence="3" id="KW-0862">Zinc</keyword>
<sequence>MAHGSRELVLVGYSECLERRPLKFVDPIPPALICNACGIVPRLTFSLLCGHVLCEPCYQSSATTSDCVCPKDGEVSGTGDVTSKKYPAEMLLRRKVRRRDRRLHN</sequence>
<name>A0A9J6FST4_HAELO</name>
<keyword evidence="1" id="KW-0479">Metal-binding</keyword>
<gene>
    <name evidence="4" type="ORF">HPB48_015955</name>
</gene>
<dbReference type="InterPro" id="IPR013083">
    <property type="entry name" value="Znf_RING/FYVE/PHD"/>
</dbReference>
<keyword evidence="5" id="KW-1185">Reference proteome</keyword>
<evidence type="ECO:0000256" key="2">
    <source>
        <dbReference type="ARBA" id="ARBA00022771"/>
    </source>
</evidence>
<dbReference type="VEuPathDB" id="VectorBase:HLOH_060343"/>
<dbReference type="EMBL" id="JABSTR010000003">
    <property type="protein sequence ID" value="KAH9365895.1"/>
    <property type="molecule type" value="Genomic_DNA"/>
</dbReference>
<dbReference type="AlphaFoldDB" id="A0A9J6FST4"/>
<keyword evidence="2" id="KW-0863">Zinc-finger</keyword>
<protein>
    <recommendedName>
        <fullName evidence="6">RING-type domain-containing protein</fullName>
    </recommendedName>
</protein>
<evidence type="ECO:0000313" key="4">
    <source>
        <dbReference type="EMBL" id="KAH9365895.1"/>
    </source>
</evidence>
<evidence type="ECO:0008006" key="6">
    <source>
        <dbReference type="Google" id="ProtNLM"/>
    </source>
</evidence>
<evidence type="ECO:0000313" key="5">
    <source>
        <dbReference type="Proteomes" id="UP000821853"/>
    </source>
</evidence>
<dbReference type="OrthoDB" id="4788989at2759"/>
<dbReference type="InterPro" id="IPR017907">
    <property type="entry name" value="Znf_RING_CS"/>
</dbReference>
<dbReference type="GO" id="GO:0008270">
    <property type="term" value="F:zinc ion binding"/>
    <property type="evidence" value="ECO:0007669"/>
    <property type="project" value="UniProtKB-KW"/>
</dbReference>
<dbReference type="Proteomes" id="UP000821853">
    <property type="component" value="Unassembled WGS sequence"/>
</dbReference>
<evidence type="ECO:0000256" key="1">
    <source>
        <dbReference type="ARBA" id="ARBA00022723"/>
    </source>
</evidence>
<evidence type="ECO:0000256" key="3">
    <source>
        <dbReference type="ARBA" id="ARBA00022833"/>
    </source>
</evidence>
<reference evidence="4 5" key="1">
    <citation type="journal article" date="2020" name="Cell">
        <title>Large-Scale Comparative Analyses of Tick Genomes Elucidate Their Genetic Diversity and Vector Capacities.</title>
        <authorList>
            <consortium name="Tick Genome and Microbiome Consortium (TIGMIC)"/>
            <person name="Jia N."/>
            <person name="Wang J."/>
            <person name="Shi W."/>
            <person name="Du L."/>
            <person name="Sun Y."/>
            <person name="Zhan W."/>
            <person name="Jiang J.F."/>
            <person name="Wang Q."/>
            <person name="Zhang B."/>
            <person name="Ji P."/>
            <person name="Bell-Sakyi L."/>
            <person name="Cui X.M."/>
            <person name="Yuan T.T."/>
            <person name="Jiang B.G."/>
            <person name="Yang W.F."/>
            <person name="Lam T.T."/>
            <person name="Chang Q.C."/>
            <person name="Ding S.J."/>
            <person name="Wang X.J."/>
            <person name="Zhu J.G."/>
            <person name="Ruan X.D."/>
            <person name="Zhao L."/>
            <person name="Wei J.T."/>
            <person name="Ye R.Z."/>
            <person name="Que T.C."/>
            <person name="Du C.H."/>
            <person name="Zhou Y.H."/>
            <person name="Cheng J.X."/>
            <person name="Dai P.F."/>
            <person name="Guo W.B."/>
            <person name="Han X.H."/>
            <person name="Huang E.J."/>
            <person name="Li L.F."/>
            <person name="Wei W."/>
            <person name="Gao Y.C."/>
            <person name="Liu J.Z."/>
            <person name="Shao H.Z."/>
            <person name="Wang X."/>
            <person name="Wang C.C."/>
            <person name="Yang T.C."/>
            <person name="Huo Q.B."/>
            <person name="Li W."/>
            <person name="Chen H.Y."/>
            <person name="Chen S.E."/>
            <person name="Zhou L.G."/>
            <person name="Ni X.B."/>
            <person name="Tian J.H."/>
            <person name="Sheng Y."/>
            <person name="Liu T."/>
            <person name="Pan Y.S."/>
            <person name="Xia L.Y."/>
            <person name="Li J."/>
            <person name="Zhao F."/>
            <person name="Cao W.C."/>
        </authorList>
    </citation>
    <scope>NUCLEOTIDE SEQUENCE [LARGE SCALE GENOMIC DNA]</scope>
    <source>
        <strain evidence="4">HaeL-2018</strain>
    </source>
</reference>
<dbReference type="SUPFAM" id="SSF57850">
    <property type="entry name" value="RING/U-box"/>
    <property type="match status" value="1"/>
</dbReference>
<comment type="caution">
    <text evidence="4">The sequence shown here is derived from an EMBL/GenBank/DDBJ whole genome shotgun (WGS) entry which is preliminary data.</text>
</comment>
<dbReference type="PROSITE" id="PS00518">
    <property type="entry name" value="ZF_RING_1"/>
    <property type="match status" value="1"/>
</dbReference>
<accession>A0A9J6FST4</accession>
<dbReference type="Gene3D" id="3.30.40.10">
    <property type="entry name" value="Zinc/RING finger domain, C3HC4 (zinc finger)"/>
    <property type="match status" value="1"/>
</dbReference>
<organism evidence="4 5">
    <name type="scientific">Haemaphysalis longicornis</name>
    <name type="common">Bush tick</name>
    <dbReference type="NCBI Taxonomy" id="44386"/>
    <lineage>
        <taxon>Eukaryota</taxon>
        <taxon>Metazoa</taxon>
        <taxon>Ecdysozoa</taxon>
        <taxon>Arthropoda</taxon>
        <taxon>Chelicerata</taxon>
        <taxon>Arachnida</taxon>
        <taxon>Acari</taxon>
        <taxon>Parasitiformes</taxon>
        <taxon>Ixodida</taxon>
        <taxon>Ixodoidea</taxon>
        <taxon>Ixodidae</taxon>
        <taxon>Haemaphysalinae</taxon>
        <taxon>Haemaphysalis</taxon>
    </lineage>
</organism>